<evidence type="ECO:0000256" key="2">
    <source>
        <dbReference type="ARBA" id="ARBA00022989"/>
    </source>
</evidence>
<evidence type="ECO:0000256" key="4">
    <source>
        <dbReference type="SAM" id="Phobius"/>
    </source>
</evidence>
<keyword evidence="3 4" id="KW-0472">Membrane</keyword>
<gene>
    <name evidence="6" type="ORF">O164_29495</name>
</gene>
<feature type="transmembrane region" description="Helical" evidence="4">
    <location>
        <begin position="376"/>
        <end position="396"/>
    </location>
</feature>
<dbReference type="InterPro" id="IPR011701">
    <property type="entry name" value="MFS"/>
</dbReference>
<reference evidence="6 7" key="1">
    <citation type="submission" date="2013-10" db="EMBL/GenBank/DDBJ databases">
        <title>Whole Genome Shotgun Sequence of Pseudomonas taiwanensis SJ9.</title>
        <authorList>
            <person name="Hong S.-J."/>
            <person name="Shin J.-H."/>
        </authorList>
    </citation>
    <scope>NUCLEOTIDE SEQUENCE [LARGE SCALE GENOMIC DNA]</scope>
    <source>
        <strain evidence="6 7">SJ9</strain>
    </source>
</reference>
<name>V7D5C4_9PSED</name>
<feature type="transmembrane region" description="Helical" evidence="4">
    <location>
        <begin position="79"/>
        <end position="99"/>
    </location>
</feature>
<comment type="caution">
    <text evidence="6">The sequence shown here is derived from an EMBL/GenBank/DDBJ whole genome shotgun (WGS) entry which is preliminary data.</text>
</comment>
<proteinExistence type="predicted"/>
<keyword evidence="2 4" id="KW-1133">Transmembrane helix</keyword>
<dbReference type="InterPro" id="IPR050327">
    <property type="entry name" value="Proton-linked_MCT"/>
</dbReference>
<keyword evidence="1 4" id="KW-0812">Transmembrane</keyword>
<evidence type="ECO:0000313" key="6">
    <source>
        <dbReference type="EMBL" id="ESW36481.1"/>
    </source>
</evidence>
<dbReference type="InterPro" id="IPR036259">
    <property type="entry name" value="MFS_trans_sf"/>
</dbReference>
<feature type="transmembrane region" description="Helical" evidence="4">
    <location>
        <begin position="105"/>
        <end position="128"/>
    </location>
</feature>
<evidence type="ECO:0000256" key="1">
    <source>
        <dbReference type="ARBA" id="ARBA00022692"/>
    </source>
</evidence>
<feature type="transmembrane region" description="Helical" evidence="4">
    <location>
        <begin position="310"/>
        <end position="336"/>
    </location>
</feature>
<dbReference type="Pfam" id="PF07690">
    <property type="entry name" value="MFS_1"/>
    <property type="match status" value="1"/>
</dbReference>
<feature type="transmembrane region" description="Helical" evidence="4">
    <location>
        <begin position="257"/>
        <end position="277"/>
    </location>
</feature>
<evidence type="ECO:0000256" key="3">
    <source>
        <dbReference type="ARBA" id="ARBA00023136"/>
    </source>
</evidence>
<dbReference type="InterPro" id="IPR020846">
    <property type="entry name" value="MFS_dom"/>
</dbReference>
<feature type="transmembrane region" description="Helical" evidence="4">
    <location>
        <begin position="49"/>
        <end position="72"/>
    </location>
</feature>
<feature type="transmembrane region" description="Helical" evidence="4">
    <location>
        <begin position="220"/>
        <end position="245"/>
    </location>
</feature>
<dbReference type="PATRIC" id="fig|1388762.3.peg.5581"/>
<dbReference type="EMBL" id="AXUP01000528">
    <property type="protein sequence ID" value="ESW36481.1"/>
    <property type="molecule type" value="Genomic_DNA"/>
</dbReference>
<organism evidence="6 7">
    <name type="scientific">Pseudomonas taiwanensis SJ9</name>
    <dbReference type="NCBI Taxonomy" id="1388762"/>
    <lineage>
        <taxon>Bacteria</taxon>
        <taxon>Pseudomonadati</taxon>
        <taxon>Pseudomonadota</taxon>
        <taxon>Gammaproteobacteria</taxon>
        <taxon>Pseudomonadales</taxon>
        <taxon>Pseudomonadaceae</taxon>
        <taxon>Pseudomonas</taxon>
    </lineage>
</organism>
<feature type="transmembrane region" description="Helical" evidence="4">
    <location>
        <begin position="7"/>
        <end position="29"/>
    </location>
</feature>
<feature type="transmembrane region" description="Helical" evidence="4">
    <location>
        <begin position="173"/>
        <end position="192"/>
    </location>
</feature>
<dbReference type="Gene3D" id="1.20.1250.20">
    <property type="entry name" value="MFS general substrate transporter like domains"/>
    <property type="match status" value="1"/>
</dbReference>
<dbReference type="PANTHER" id="PTHR11360">
    <property type="entry name" value="MONOCARBOXYLATE TRANSPORTER"/>
    <property type="match status" value="1"/>
</dbReference>
<protein>
    <submittedName>
        <fullName evidence="6">MFS transporter</fullName>
    </submittedName>
</protein>
<feature type="transmembrane region" description="Helical" evidence="4">
    <location>
        <begin position="284"/>
        <end position="304"/>
    </location>
</feature>
<feature type="transmembrane region" description="Helical" evidence="4">
    <location>
        <begin position="343"/>
        <end position="364"/>
    </location>
</feature>
<dbReference type="AlphaFoldDB" id="V7D5C4"/>
<feature type="domain" description="Major facilitator superfamily (MFS) profile" evidence="5">
    <location>
        <begin position="12"/>
        <end position="401"/>
    </location>
</feature>
<dbReference type="GO" id="GO:0022857">
    <property type="term" value="F:transmembrane transporter activity"/>
    <property type="evidence" value="ECO:0007669"/>
    <property type="project" value="InterPro"/>
</dbReference>
<dbReference type="Proteomes" id="UP000018511">
    <property type="component" value="Unassembled WGS sequence"/>
</dbReference>
<evidence type="ECO:0000259" key="5">
    <source>
        <dbReference type="PROSITE" id="PS50850"/>
    </source>
</evidence>
<accession>V7D5C4</accession>
<dbReference type="SUPFAM" id="SSF103473">
    <property type="entry name" value="MFS general substrate transporter"/>
    <property type="match status" value="1"/>
</dbReference>
<evidence type="ECO:0000313" key="7">
    <source>
        <dbReference type="Proteomes" id="UP000018511"/>
    </source>
</evidence>
<sequence length="411" mass="43819">MAMKQKFSSTLIVSVLVVGFVVMFLSSALKGLYQVYFVDLASHFGEGRAALATAGSLFVLTIGLVSPVVGWLSDRVGPLSTVALGSVSGGVVLLGVTFAGTHLLVFTLLYGLLGAFALAAMTYVPMGILVDRLVAERFKAFAFAFVTNGTSIGFIVLSPLWIMLQQSVPWQSVFSWVGLIFLVPLSLALYWVSRTVPLKPDPQAAKVRHPVMFLLRDPRFFVLALSFASCGATMAFIDVHLVSFWQGEALPSSVQASGLSLLGVLELVSGLLAGWLATRYNKGLLLMMFYLLRTAAVIVLLTTPGPLGTYVFAVLFGASYLGTVVLTSAFCFALYGAEIKGKVFGMLFLVHQLGALVATQLGALDFDRHQSYQLTLAGLATATAVAALASLWLIAVRPSSETLAAQLAEPE</sequence>
<dbReference type="PANTHER" id="PTHR11360:SF284">
    <property type="entry name" value="EG:103B4.3 PROTEIN-RELATED"/>
    <property type="match status" value="1"/>
</dbReference>
<feature type="transmembrane region" description="Helical" evidence="4">
    <location>
        <begin position="140"/>
        <end position="161"/>
    </location>
</feature>
<dbReference type="PROSITE" id="PS50850">
    <property type="entry name" value="MFS"/>
    <property type="match status" value="1"/>
</dbReference>